<feature type="non-terminal residue" evidence="1">
    <location>
        <position position="62"/>
    </location>
</feature>
<keyword evidence="2" id="KW-1185">Reference proteome</keyword>
<gene>
    <name evidence="1" type="ORF">AYBTSS11_LOCUS11620</name>
</gene>
<dbReference type="Gramene" id="rna-AYBTSS11_LOCUS11620">
    <property type="protein sequence ID" value="CAJ1943911.1"/>
    <property type="gene ID" value="gene-AYBTSS11_LOCUS11620"/>
</dbReference>
<sequence>MLDHPPSVVSVSVSRMSVNKVSGFCGEITVYPFLELTCTISISLVLSTPNSKYGVFPFNINE</sequence>
<evidence type="ECO:0000313" key="2">
    <source>
        <dbReference type="Proteomes" id="UP001189624"/>
    </source>
</evidence>
<accession>A0AA86SLK1</accession>
<proteinExistence type="predicted"/>
<name>A0AA86SLK1_9FABA</name>
<reference evidence="1" key="1">
    <citation type="submission" date="2023-10" db="EMBL/GenBank/DDBJ databases">
        <authorList>
            <person name="Domelevo Entfellner J.-B."/>
        </authorList>
    </citation>
    <scope>NUCLEOTIDE SEQUENCE</scope>
</reference>
<dbReference type="AlphaFoldDB" id="A0AA86SLK1"/>
<dbReference type="EMBL" id="OY731400">
    <property type="protein sequence ID" value="CAJ1943911.1"/>
    <property type="molecule type" value="Genomic_DNA"/>
</dbReference>
<organism evidence="1 2">
    <name type="scientific">Sphenostylis stenocarpa</name>
    <dbReference type="NCBI Taxonomy" id="92480"/>
    <lineage>
        <taxon>Eukaryota</taxon>
        <taxon>Viridiplantae</taxon>
        <taxon>Streptophyta</taxon>
        <taxon>Embryophyta</taxon>
        <taxon>Tracheophyta</taxon>
        <taxon>Spermatophyta</taxon>
        <taxon>Magnoliopsida</taxon>
        <taxon>eudicotyledons</taxon>
        <taxon>Gunneridae</taxon>
        <taxon>Pentapetalae</taxon>
        <taxon>rosids</taxon>
        <taxon>fabids</taxon>
        <taxon>Fabales</taxon>
        <taxon>Fabaceae</taxon>
        <taxon>Papilionoideae</taxon>
        <taxon>50 kb inversion clade</taxon>
        <taxon>NPAAA clade</taxon>
        <taxon>indigoferoid/millettioid clade</taxon>
        <taxon>Phaseoleae</taxon>
        <taxon>Sphenostylis</taxon>
    </lineage>
</organism>
<protein>
    <submittedName>
        <fullName evidence="1">Uncharacterized protein</fullName>
    </submittedName>
</protein>
<dbReference type="Proteomes" id="UP001189624">
    <property type="component" value="Chromosome 3"/>
</dbReference>
<evidence type="ECO:0000313" key="1">
    <source>
        <dbReference type="EMBL" id="CAJ1943911.1"/>
    </source>
</evidence>